<dbReference type="VEuPathDB" id="TrichDB:TRFO_29884"/>
<dbReference type="GO" id="GO:0005737">
    <property type="term" value="C:cytoplasm"/>
    <property type="evidence" value="ECO:0007669"/>
    <property type="project" value="TreeGrafter"/>
</dbReference>
<sequence>MLPLSFREWSYPTKHPRSGCSSWGHSGFLAQSSGNVVSIYKSDGKQFTMYLSWSPFPHADVTAMGWHDGSCAPCVSRPVIAISFANGSTIVFDIQEQCVLGRLRHYGKKITSIKWSPFRANEFYLCADTGLICICELSNRNVSIKIRINYTFPIDFISIDKIDGSSILLASKTGQFAIIDDIDAASAGNFKDLNSELNETDNDSSKPITFPETGRILFSNEKETIKSIDFFPGQFEILVYSSTVSSYLYVIKDSIKVPFINTPGIHFLMQSSVPNHFIVVYSGCIDLWAYSSDKLGKLETLYITKANISEVDKVSSLNGKLCIFTNTNWLTIIEERRNKLFISQRTRLMPMKPIDWDFYNDSIAFLTNDGEILLTDVIPKPNQTKSPSRGTNQLQLSLFDKSRVHSMPLSPRKRSISLQVDDIIPSNDRNKQSVHFGATPKDDSSTELIISHGKRCLIPSKQFAKMGNSNTLIISFQFNTKILQHVLWITKHKLFAWGTKNGKNQLFIVDIKKRQVMQLMKKQLDPISIPVTDVKLSSDRKLAFVSFSGTLFTFIRTRGSYETIATINVDHVAVGDFSPEINEDGSYKAIFMHEGPTILLVNINPNADTHVKTVLEKQLKTIRMSPTYLRWKDSKEFLLGSKEGKLYRVDPDANFSVKQIETVAGAVQSAFFINYENYEYFILNDQGKGFVVKNGKAHEIKDKKIKNYKFATNTTMLVKYAGSGSLSATLIPRDAPNDIIPPVAFISKKEFYLEAKRSKSYSKLIEVCQNHAQSFIYNAVKTILMKPEIFQESRDWVAKYCSGSGFYSHKLFKMALFASNFDLAHSILMKTNPNDPNYILNMTKASFFDLPIFMSHVNPEAATNGEFFGQKIEIAIQSMIENGHLEDAVETLLIVGQADRAAKILIGNGDLKQASVLLLTQPIGKRNHDIVKKLACKLFETGSYILAIELLSESGFLKEAIQFIGQKYEYFPELFERVGIFNQKMNQDNANGNINKNLHAKFVENENNIRVRLTFDNDNEGNKKLRLANEEEEEEEADE</sequence>
<dbReference type="Gene3D" id="2.130.10.10">
    <property type="entry name" value="YVTN repeat-like/Quinoprotein amine dehydrogenase"/>
    <property type="match status" value="1"/>
</dbReference>
<evidence type="ECO:0000313" key="2">
    <source>
        <dbReference type="Proteomes" id="UP000179807"/>
    </source>
</evidence>
<protein>
    <submittedName>
        <fullName evidence="1">Uncharacterized protein</fullName>
    </submittedName>
</protein>
<keyword evidence="2" id="KW-1185">Reference proteome</keyword>
<dbReference type="OrthoDB" id="1291858at2759"/>
<comment type="caution">
    <text evidence="1">The sequence shown here is derived from an EMBL/GenBank/DDBJ whole genome shotgun (WGS) entry which is preliminary data.</text>
</comment>
<dbReference type="PANTHER" id="PTHR14593">
    <property type="entry name" value="WD REPEAT-CONTAINING PROTEIN 11"/>
    <property type="match status" value="1"/>
</dbReference>
<dbReference type="InterPro" id="IPR015943">
    <property type="entry name" value="WD40/YVTN_repeat-like_dom_sf"/>
</dbReference>
<evidence type="ECO:0000313" key="1">
    <source>
        <dbReference type="EMBL" id="OHT02823.1"/>
    </source>
</evidence>
<dbReference type="EMBL" id="MLAK01000850">
    <property type="protein sequence ID" value="OHT02823.1"/>
    <property type="molecule type" value="Genomic_DNA"/>
</dbReference>
<dbReference type="InterPro" id="IPR039694">
    <property type="entry name" value="WDR11"/>
</dbReference>
<dbReference type="RefSeq" id="XP_068355959.1">
    <property type="nucleotide sequence ID" value="XM_068507029.1"/>
</dbReference>
<name>A0A1J4JUJ4_9EUKA</name>
<dbReference type="AlphaFoldDB" id="A0A1J4JUJ4"/>
<organism evidence="1 2">
    <name type="scientific">Tritrichomonas foetus</name>
    <dbReference type="NCBI Taxonomy" id="1144522"/>
    <lineage>
        <taxon>Eukaryota</taxon>
        <taxon>Metamonada</taxon>
        <taxon>Parabasalia</taxon>
        <taxon>Tritrichomonadida</taxon>
        <taxon>Tritrichomonadidae</taxon>
        <taxon>Tritrichomonas</taxon>
    </lineage>
</organism>
<dbReference type="PANTHER" id="PTHR14593:SF5">
    <property type="entry name" value="WD REPEAT-CONTAINING PROTEIN 11"/>
    <property type="match status" value="1"/>
</dbReference>
<proteinExistence type="predicted"/>
<reference evidence="1" key="1">
    <citation type="submission" date="2016-10" db="EMBL/GenBank/DDBJ databases">
        <authorList>
            <person name="Benchimol M."/>
            <person name="Almeida L.G."/>
            <person name="Vasconcelos A.T."/>
            <person name="Perreira-Neves A."/>
            <person name="Rosa I.A."/>
            <person name="Tasca T."/>
            <person name="Bogo M.R."/>
            <person name="de Souza W."/>
        </authorList>
    </citation>
    <scope>NUCLEOTIDE SEQUENCE [LARGE SCALE GENOMIC DNA]</scope>
    <source>
        <strain evidence="1">K</strain>
    </source>
</reference>
<dbReference type="GeneID" id="94841733"/>
<dbReference type="InterPro" id="IPR036322">
    <property type="entry name" value="WD40_repeat_dom_sf"/>
</dbReference>
<accession>A0A1J4JUJ4</accession>
<gene>
    <name evidence="1" type="ORF">TRFO_29884</name>
</gene>
<dbReference type="SUPFAM" id="SSF69322">
    <property type="entry name" value="Tricorn protease domain 2"/>
    <property type="match status" value="1"/>
</dbReference>
<dbReference type="Proteomes" id="UP000179807">
    <property type="component" value="Unassembled WGS sequence"/>
</dbReference>
<dbReference type="SUPFAM" id="SSF50978">
    <property type="entry name" value="WD40 repeat-like"/>
    <property type="match status" value="1"/>
</dbReference>